<dbReference type="RefSeq" id="WP_111312518.1">
    <property type="nucleotide sequence ID" value="NZ_CAUVRQ010000106.1"/>
</dbReference>
<comment type="caution">
    <text evidence="1">The sequence shown here is derived from an EMBL/GenBank/DDBJ whole genome shotgun (WGS) entry which is preliminary data.</text>
</comment>
<evidence type="ECO:0008006" key="3">
    <source>
        <dbReference type="Google" id="ProtNLM"/>
    </source>
</evidence>
<dbReference type="Proteomes" id="UP000253999">
    <property type="component" value="Unassembled WGS sequence"/>
</dbReference>
<protein>
    <recommendedName>
        <fullName evidence="3">Transposase</fullName>
    </recommendedName>
</protein>
<reference evidence="1 2" key="1">
    <citation type="submission" date="2018-05" db="EMBL/GenBank/DDBJ databases">
        <title>Draft Genome Sequences for a Diverse set of 7 Haemophilus Species.</title>
        <authorList>
            <person name="Nichols M."/>
            <person name="Topaz N."/>
            <person name="Wang X."/>
            <person name="Wang X."/>
            <person name="Boxrud D."/>
        </authorList>
    </citation>
    <scope>NUCLEOTIDE SEQUENCE [LARGE SCALE GENOMIC DNA]</scope>
    <source>
        <strain evidence="1 2">C2010039593</strain>
    </source>
</reference>
<evidence type="ECO:0000313" key="2">
    <source>
        <dbReference type="Proteomes" id="UP000253999"/>
    </source>
</evidence>
<organism evidence="1 2">
    <name type="scientific">Haemophilus parahaemolyticus</name>
    <dbReference type="NCBI Taxonomy" id="735"/>
    <lineage>
        <taxon>Bacteria</taxon>
        <taxon>Pseudomonadati</taxon>
        <taxon>Pseudomonadota</taxon>
        <taxon>Gammaproteobacteria</taxon>
        <taxon>Pasteurellales</taxon>
        <taxon>Pasteurellaceae</taxon>
        <taxon>Haemophilus</taxon>
    </lineage>
</organism>
<sequence>MGLRYTSGIFLPKFYHFKQLHGFTKGVIHSLKLVTRATPRNKTGNRANKWRYSVLAVEPLLHFVKSVKQALLTKYAEGISMFTYLFKGIARRDLGNM</sequence>
<dbReference type="AlphaFoldDB" id="A0A369ZEY1"/>
<name>A0A369ZEY1_HAEPH</name>
<evidence type="ECO:0000313" key="1">
    <source>
        <dbReference type="EMBL" id="RDF05300.1"/>
    </source>
</evidence>
<dbReference type="EMBL" id="QEQD01000002">
    <property type="protein sequence ID" value="RDF05300.1"/>
    <property type="molecule type" value="Genomic_DNA"/>
</dbReference>
<accession>A0A369ZEY1</accession>
<proteinExistence type="predicted"/>
<gene>
    <name evidence="1" type="ORF">DPV98_02530</name>
</gene>